<reference evidence="1" key="1">
    <citation type="submission" date="2020-10" db="EMBL/GenBank/DDBJ databases">
        <authorList>
            <person name="Gilroy R."/>
        </authorList>
    </citation>
    <scope>NUCLEOTIDE SEQUENCE</scope>
    <source>
        <strain evidence="1">ChiSjej1B19-7085</strain>
    </source>
</reference>
<dbReference type="Proteomes" id="UP000886785">
    <property type="component" value="Unassembled WGS sequence"/>
</dbReference>
<sequence>MKNVEVITVYLDLEPIPFNKGFYSVDMTFFFDVCLDVFCTPAAGPVTVNGISIFNKKVILYGSEGNVKMFSSDYKLDDLDEQSAVSKVLPKATVQVAEPIGLSARLCDCPCHPDVCCRIPECICRRYGGEFDTCAKSRVVYATIGLFTIVQIVRNVQMLIPAYDFCIPEKECVTTSDNPCELFQRIEFPTDEFFPPKAADPSCGCGCDDHGRR</sequence>
<name>A0A9D1DRG5_9FIRM</name>
<accession>A0A9D1DRG5</accession>
<evidence type="ECO:0000313" key="2">
    <source>
        <dbReference type="Proteomes" id="UP000886785"/>
    </source>
</evidence>
<protein>
    <submittedName>
        <fullName evidence="1">Uncharacterized protein</fullName>
    </submittedName>
</protein>
<comment type="caution">
    <text evidence="1">The sequence shown here is derived from an EMBL/GenBank/DDBJ whole genome shotgun (WGS) entry which is preliminary data.</text>
</comment>
<dbReference type="EMBL" id="DVHF01000086">
    <property type="protein sequence ID" value="HIR57542.1"/>
    <property type="molecule type" value="Genomic_DNA"/>
</dbReference>
<organism evidence="1 2">
    <name type="scientific">Candidatus Gallacutalibacter pullicola</name>
    <dbReference type="NCBI Taxonomy" id="2840830"/>
    <lineage>
        <taxon>Bacteria</taxon>
        <taxon>Bacillati</taxon>
        <taxon>Bacillota</taxon>
        <taxon>Clostridia</taxon>
        <taxon>Eubacteriales</taxon>
        <taxon>Candidatus Gallacutalibacter</taxon>
    </lineage>
</organism>
<evidence type="ECO:0000313" key="1">
    <source>
        <dbReference type="EMBL" id="HIR57542.1"/>
    </source>
</evidence>
<gene>
    <name evidence="1" type="ORF">IAA54_07710</name>
</gene>
<dbReference type="AlphaFoldDB" id="A0A9D1DRG5"/>
<proteinExistence type="predicted"/>
<reference evidence="1" key="2">
    <citation type="journal article" date="2021" name="PeerJ">
        <title>Extensive microbial diversity within the chicken gut microbiome revealed by metagenomics and culture.</title>
        <authorList>
            <person name="Gilroy R."/>
            <person name="Ravi A."/>
            <person name="Getino M."/>
            <person name="Pursley I."/>
            <person name="Horton D.L."/>
            <person name="Alikhan N.F."/>
            <person name="Baker D."/>
            <person name="Gharbi K."/>
            <person name="Hall N."/>
            <person name="Watson M."/>
            <person name="Adriaenssens E.M."/>
            <person name="Foster-Nyarko E."/>
            <person name="Jarju S."/>
            <person name="Secka A."/>
            <person name="Antonio M."/>
            <person name="Oren A."/>
            <person name="Chaudhuri R.R."/>
            <person name="La Ragione R."/>
            <person name="Hildebrand F."/>
            <person name="Pallen M.J."/>
        </authorList>
    </citation>
    <scope>NUCLEOTIDE SEQUENCE</scope>
    <source>
        <strain evidence="1">ChiSjej1B19-7085</strain>
    </source>
</reference>